<organism evidence="1 2">
    <name type="scientific">Smallanthus sonchifolius</name>
    <dbReference type="NCBI Taxonomy" id="185202"/>
    <lineage>
        <taxon>Eukaryota</taxon>
        <taxon>Viridiplantae</taxon>
        <taxon>Streptophyta</taxon>
        <taxon>Embryophyta</taxon>
        <taxon>Tracheophyta</taxon>
        <taxon>Spermatophyta</taxon>
        <taxon>Magnoliopsida</taxon>
        <taxon>eudicotyledons</taxon>
        <taxon>Gunneridae</taxon>
        <taxon>Pentapetalae</taxon>
        <taxon>asterids</taxon>
        <taxon>campanulids</taxon>
        <taxon>Asterales</taxon>
        <taxon>Asteraceae</taxon>
        <taxon>Asteroideae</taxon>
        <taxon>Heliantheae alliance</taxon>
        <taxon>Millerieae</taxon>
        <taxon>Smallanthus</taxon>
    </lineage>
</organism>
<comment type="caution">
    <text evidence="1">The sequence shown here is derived from an EMBL/GenBank/DDBJ whole genome shotgun (WGS) entry which is preliminary data.</text>
</comment>
<evidence type="ECO:0000313" key="2">
    <source>
        <dbReference type="Proteomes" id="UP001056120"/>
    </source>
</evidence>
<protein>
    <submittedName>
        <fullName evidence="1">Uncharacterized protein</fullName>
    </submittedName>
</protein>
<dbReference type="EMBL" id="CM042037">
    <property type="protein sequence ID" value="KAI3742727.1"/>
    <property type="molecule type" value="Genomic_DNA"/>
</dbReference>
<evidence type="ECO:0000313" key="1">
    <source>
        <dbReference type="EMBL" id="KAI3742727.1"/>
    </source>
</evidence>
<gene>
    <name evidence="1" type="ORF">L1987_60421</name>
</gene>
<reference evidence="2" key="1">
    <citation type="journal article" date="2022" name="Mol. Ecol. Resour.">
        <title>The genomes of chicory, endive, great burdock and yacon provide insights into Asteraceae palaeo-polyploidization history and plant inulin production.</title>
        <authorList>
            <person name="Fan W."/>
            <person name="Wang S."/>
            <person name="Wang H."/>
            <person name="Wang A."/>
            <person name="Jiang F."/>
            <person name="Liu H."/>
            <person name="Zhao H."/>
            <person name="Xu D."/>
            <person name="Zhang Y."/>
        </authorList>
    </citation>
    <scope>NUCLEOTIDE SEQUENCE [LARGE SCALE GENOMIC DNA]</scope>
    <source>
        <strain evidence="2">cv. Yunnan</strain>
    </source>
</reference>
<reference evidence="1 2" key="2">
    <citation type="journal article" date="2022" name="Mol. Ecol. Resour.">
        <title>The genomes of chicory, endive, great burdock and yacon provide insights into Asteraceae paleo-polyploidization history and plant inulin production.</title>
        <authorList>
            <person name="Fan W."/>
            <person name="Wang S."/>
            <person name="Wang H."/>
            <person name="Wang A."/>
            <person name="Jiang F."/>
            <person name="Liu H."/>
            <person name="Zhao H."/>
            <person name="Xu D."/>
            <person name="Zhang Y."/>
        </authorList>
    </citation>
    <scope>NUCLEOTIDE SEQUENCE [LARGE SCALE GENOMIC DNA]</scope>
    <source>
        <strain evidence="2">cv. Yunnan</strain>
        <tissue evidence="1">Leaves</tissue>
    </source>
</reference>
<keyword evidence="2" id="KW-1185">Reference proteome</keyword>
<dbReference type="Proteomes" id="UP001056120">
    <property type="component" value="Linkage Group LG20"/>
</dbReference>
<accession>A0ACB9D848</accession>
<sequence length="512" mass="56511">MRFGPFGLILNRIIARSKNLVMGFSSVYKVLKELFPQVDSRLLKAVSLEHSKDADAAVEVVLVEIIPFLPDQPLSNGSSSNSLSSLGSFDDGGKNVQIESTMDHVVVNPCIAERSTDATEDTGFSGQLNSHTVVESAILEPTAMSFDHNANSETEAKYGETLGESISVSVDSDSPILICENVSLDNHDQEDESAMSSMLTRSEQICSTGYLDEVIEESKNNKKTLGLAMDSVIDLMKAVESKEKAAEQAKEDATRGCYDILAKVDEVKHALSRAKEANDMHAGEVNAEKAILATELKELELRLFTLSDDKNRSLEILDEMRRALEVRMAAALEEIAAADDEKLERERSAREALMYQENEMEKVVEESKKLKLEAEENSKLQEFLMDRGHAIDILQGEIAVKYQDVLLLKEKYDKRILLSGSLFSSPKLSTLACSSSSFRSTTTPLEPEIETYEAPKKSSELGDSYGILDKSSKSDVSPIETANGEERKVDELKGLLDDDGWELFDNSGLLIR</sequence>
<name>A0ACB9D848_9ASTR</name>
<proteinExistence type="predicted"/>